<dbReference type="InterPro" id="IPR001296">
    <property type="entry name" value="Glyco_trans_1"/>
</dbReference>
<dbReference type="RefSeq" id="WP_271804993.1">
    <property type="nucleotide sequence ID" value="NZ_JAQMTU010000031.1"/>
</dbReference>
<dbReference type="Pfam" id="PF00534">
    <property type="entry name" value="Glycos_transf_1"/>
    <property type="match status" value="1"/>
</dbReference>
<evidence type="ECO:0000259" key="2">
    <source>
        <dbReference type="Pfam" id="PF00534"/>
    </source>
</evidence>
<organism evidence="3 4">
    <name type="scientific">Dolichospermum circinale CS-537/01</name>
    <dbReference type="NCBI Taxonomy" id="3021739"/>
    <lineage>
        <taxon>Bacteria</taxon>
        <taxon>Bacillati</taxon>
        <taxon>Cyanobacteriota</taxon>
        <taxon>Cyanophyceae</taxon>
        <taxon>Nostocales</taxon>
        <taxon>Aphanizomenonaceae</taxon>
        <taxon>Dolichospermum</taxon>
        <taxon>Dolichospermum circinale</taxon>
    </lineage>
</organism>
<dbReference type="SUPFAM" id="SSF53756">
    <property type="entry name" value="UDP-Glycosyltransferase/glycogen phosphorylase"/>
    <property type="match status" value="1"/>
</dbReference>
<evidence type="ECO:0000313" key="3">
    <source>
        <dbReference type="EMBL" id="MDB9485954.1"/>
    </source>
</evidence>
<protein>
    <submittedName>
        <fullName evidence="3">Glycosyltransferase family 1 protein</fullName>
    </submittedName>
</protein>
<dbReference type="CDD" id="cd03809">
    <property type="entry name" value="GT4_MtfB-like"/>
    <property type="match status" value="1"/>
</dbReference>
<dbReference type="PANTHER" id="PTHR46401">
    <property type="entry name" value="GLYCOSYLTRANSFERASE WBBK-RELATED"/>
    <property type="match status" value="1"/>
</dbReference>
<dbReference type="Gene3D" id="3.40.50.2000">
    <property type="entry name" value="Glycogen Phosphorylase B"/>
    <property type="match status" value="2"/>
</dbReference>
<accession>A0ABT5A224</accession>
<gene>
    <name evidence="3" type="ORF">PN492_05235</name>
</gene>
<sequence length="390" mass="45105">MFKVVVDVTPIDSQPSGVGLYVFNLVEALSKLEHTESFDSFQLGLAYQPGLKNWLQGKLDFPENLQHYSNLYQIPVPVRLSNLFLDHLPQIFPHYLESILEKPNIFHGTNYTVYPYKDIQKIMTIYDLSFIRYPEYINSVVKQYTKRIIKCLEWTDLIITISESSKQDIINYLEFPSKKIFVTPLASRYNSNFLSNLNLEKEVENINYDFSKPYLLFVSTIEPRKNINAIISAFNFLKKRHKIEHQLVLVGRKGWNYEPIFTAIENSPWKKEIHHLDYLSNELVALFYSKAEVFLYPSHYEGFGLPVLEAMTLGSPVIASNTSSIPEVIGNAAILIDPNDYMQLAEAILQVISDSQLRQNLINKGKIRADLFSWERTAKETLKAYKSIIQ</sequence>
<feature type="domain" description="Glycosyl transferase family 1" evidence="2">
    <location>
        <begin position="211"/>
        <end position="366"/>
    </location>
</feature>
<dbReference type="Proteomes" id="UP001212123">
    <property type="component" value="Unassembled WGS sequence"/>
</dbReference>
<proteinExistence type="predicted"/>
<reference evidence="3 4" key="1">
    <citation type="submission" date="2023-01" db="EMBL/GenBank/DDBJ databases">
        <title>Genomes from the Australian National Cyanobacteria Reference Collection.</title>
        <authorList>
            <person name="Willis A."/>
            <person name="Lee E.M.F."/>
        </authorList>
    </citation>
    <scope>NUCLEOTIDE SEQUENCE [LARGE SCALE GENOMIC DNA]</scope>
    <source>
        <strain evidence="3 4">CS-537/01</strain>
    </source>
</reference>
<dbReference type="EMBL" id="JAQMTU010000031">
    <property type="protein sequence ID" value="MDB9485954.1"/>
    <property type="molecule type" value="Genomic_DNA"/>
</dbReference>
<evidence type="ECO:0000256" key="1">
    <source>
        <dbReference type="ARBA" id="ARBA00022679"/>
    </source>
</evidence>
<evidence type="ECO:0000313" key="4">
    <source>
        <dbReference type="Proteomes" id="UP001212123"/>
    </source>
</evidence>
<keyword evidence="1" id="KW-0808">Transferase</keyword>
<dbReference type="PANTHER" id="PTHR46401:SF2">
    <property type="entry name" value="GLYCOSYLTRANSFERASE WBBK-RELATED"/>
    <property type="match status" value="1"/>
</dbReference>
<comment type="caution">
    <text evidence="3">The sequence shown here is derived from an EMBL/GenBank/DDBJ whole genome shotgun (WGS) entry which is preliminary data.</text>
</comment>
<keyword evidence="4" id="KW-1185">Reference proteome</keyword>
<name>A0ABT5A224_9CYAN</name>